<feature type="region of interest" description="Disordered" evidence="1">
    <location>
        <begin position="1"/>
        <end position="20"/>
    </location>
</feature>
<protein>
    <submittedName>
        <fullName evidence="2">Uncharacterized protein</fullName>
    </submittedName>
</protein>
<evidence type="ECO:0000256" key="1">
    <source>
        <dbReference type="SAM" id="MobiDB-lite"/>
    </source>
</evidence>
<evidence type="ECO:0000313" key="3">
    <source>
        <dbReference type="Proteomes" id="UP001633002"/>
    </source>
</evidence>
<comment type="caution">
    <text evidence="2">The sequence shown here is derived from an EMBL/GenBank/DDBJ whole genome shotgun (WGS) entry which is preliminary data.</text>
</comment>
<proteinExistence type="predicted"/>
<feature type="compositionally biased region" description="Polar residues" evidence="1">
    <location>
        <begin position="251"/>
        <end position="263"/>
    </location>
</feature>
<gene>
    <name evidence="2" type="ORF">R1sor_018720</name>
</gene>
<feature type="region of interest" description="Disordered" evidence="1">
    <location>
        <begin position="246"/>
        <end position="317"/>
    </location>
</feature>
<name>A0ABD3IAK5_9MARC</name>
<dbReference type="Proteomes" id="UP001633002">
    <property type="component" value="Unassembled WGS sequence"/>
</dbReference>
<feature type="compositionally biased region" description="Polar residues" evidence="1">
    <location>
        <begin position="273"/>
        <end position="283"/>
    </location>
</feature>
<feature type="region of interest" description="Disordered" evidence="1">
    <location>
        <begin position="116"/>
        <end position="200"/>
    </location>
</feature>
<dbReference type="AlphaFoldDB" id="A0ABD3IAK5"/>
<accession>A0ABD3IAK5</accession>
<keyword evidence="3" id="KW-1185">Reference proteome</keyword>
<reference evidence="2 3" key="1">
    <citation type="submission" date="2024-09" db="EMBL/GenBank/DDBJ databases">
        <title>Chromosome-scale assembly of Riccia sorocarpa.</title>
        <authorList>
            <person name="Paukszto L."/>
        </authorList>
    </citation>
    <scope>NUCLEOTIDE SEQUENCE [LARGE SCALE GENOMIC DNA]</scope>
    <source>
        <strain evidence="2">LP-2024</strain>
        <tissue evidence="2">Aerial parts of the thallus</tissue>
    </source>
</reference>
<dbReference type="EMBL" id="JBJQOH010000001">
    <property type="protein sequence ID" value="KAL3700698.1"/>
    <property type="molecule type" value="Genomic_DNA"/>
</dbReference>
<organism evidence="2 3">
    <name type="scientific">Riccia sorocarpa</name>
    <dbReference type="NCBI Taxonomy" id="122646"/>
    <lineage>
        <taxon>Eukaryota</taxon>
        <taxon>Viridiplantae</taxon>
        <taxon>Streptophyta</taxon>
        <taxon>Embryophyta</taxon>
        <taxon>Marchantiophyta</taxon>
        <taxon>Marchantiopsida</taxon>
        <taxon>Marchantiidae</taxon>
        <taxon>Marchantiales</taxon>
        <taxon>Ricciaceae</taxon>
        <taxon>Riccia</taxon>
    </lineage>
</organism>
<sequence>MQFPRPNSNSPRLNSNSPRARVYAPMRMTDSLDRHMNSQFLDSQPLQDGSAIFHDNSLAGLFMGPFPMSSQLQPAVNHVVPTNSMSFSRLGSPLVSVAHGIDPSLVENHLQGNTAAADKVTPASTSAPPVEQYTEPYSQKKRRAGKETAVGKISSRSSGPKSKRAKGAKKVTIDLEADSDSNTVGSDADDGPAKSRSAWTGPEITQLIHFRSEMDGEFRATAGKQGINTWIDELFDNRAAVQKQVHVDARGSNNPSEVEFNTESGGGEETCAEKQSSSATGTRAESIPGAGDNRPNVIETSSQSTVKPGVLSQKNERRRSVGEKLCVLLENMVDNSTKIVENSSKMSQHIEKSLVFFEKLDEHMANLIAKI</sequence>
<evidence type="ECO:0000313" key="2">
    <source>
        <dbReference type="EMBL" id="KAL3700698.1"/>
    </source>
</evidence>